<accession>A0A7C9AQ19</accession>
<reference evidence="2" key="2">
    <citation type="submission" date="2020-07" db="EMBL/GenBank/DDBJ databases">
        <authorList>
            <person name="Vera ALvarez R."/>
            <person name="Arias-Moreno D.M."/>
            <person name="Jimenez-Jacinto V."/>
            <person name="Jimenez-Bremont J.F."/>
            <person name="Swaminathan K."/>
            <person name="Moose S.P."/>
            <person name="Guerrero-Gonzalez M.L."/>
            <person name="Marino-Ramirez L."/>
            <person name="Landsman D."/>
            <person name="Rodriguez-Kessler M."/>
            <person name="Delgado-Sanchez P."/>
        </authorList>
    </citation>
    <scope>NUCLEOTIDE SEQUENCE</scope>
    <source>
        <tissue evidence="2">Cladode</tissue>
    </source>
</reference>
<feature type="compositionally biased region" description="Gly residues" evidence="1">
    <location>
        <begin position="58"/>
        <end position="72"/>
    </location>
</feature>
<evidence type="ECO:0000313" key="2">
    <source>
        <dbReference type="EMBL" id="MBA4671971.1"/>
    </source>
</evidence>
<organism evidence="2">
    <name type="scientific">Opuntia streptacantha</name>
    <name type="common">Prickly pear cactus</name>
    <name type="synonym">Opuntia cardona</name>
    <dbReference type="NCBI Taxonomy" id="393608"/>
    <lineage>
        <taxon>Eukaryota</taxon>
        <taxon>Viridiplantae</taxon>
        <taxon>Streptophyta</taxon>
        <taxon>Embryophyta</taxon>
        <taxon>Tracheophyta</taxon>
        <taxon>Spermatophyta</taxon>
        <taxon>Magnoliopsida</taxon>
        <taxon>eudicotyledons</taxon>
        <taxon>Gunneridae</taxon>
        <taxon>Pentapetalae</taxon>
        <taxon>Caryophyllales</taxon>
        <taxon>Cactineae</taxon>
        <taxon>Cactaceae</taxon>
        <taxon>Opuntioideae</taxon>
        <taxon>Opuntia</taxon>
    </lineage>
</organism>
<proteinExistence type="predicted"/>
<dbReference type="AlphaFoldDB" id="A0A7C9AQ19"/>
<name>A0A7C9AQ19_OPUST</name>
<feature type="compositionally biased region" description="Basic and acidic residues" evidence="1">
    <location>
        <begin position="1"/>
        <end position="27"/>
    </location>
</feature>
<reference evidence="2" key="1">
    <citation type="journal article" date="2013" name="J. Plant Res.">
        <title>Effect of fungi and light on seed germination of three Opuntia species from semiarid lands of central Mexico.</title>
        <authorList>
            <person name="Delgado-Sanchez P."/>
            <person name="Jimenez-Bremont J.F."/>
            <person name="Guerrero-Gonzalez Mde L."/>
            <person name="Flores J."/>
        </authorList>
    </citation>
    <scope>NUCLEOTIDE SEQUENCE</scope>
    <source>
        <tissue evidence="2">Cladode</tissue>
    </source>
</reference>
<dbReference type="EMBL" id="GISG01253021">
    <property type="protein sequence ID" value="MBA4671971.1"/>
    <property type="molecule type" value="Transcribed_RNA"/>
</dbReference>
<feature type="compositionally biased region" description="Gly residues" evidence="1">
    <location>
        <begin position="84"/>
        <end position="96"/>
    </location>
</feature>
<sequence length="142" mass="15162">MERYRGDRDRDRDRDRSRERDRDRDRYGGGTDFPHQPRRPSLFSDGPPVDQRRSPGNYRGGLSGPAAGGGGRRAFESPPRHSPGGTGYPPLGGGPLGEFRPMDGGVGGGFGNDFQAPPPPLSGQKRGFPFSGRGGSPDSAVV</sequence>
<feature type="region of interest" description="Disordered" evidence="1">
    <location>
        <begin position="1"/>
        <end position="142"/>
    </location>
</feature>
<evidence type="ECO:0000256" key="1">
    <source>
        <dbReference type="SAM" id="MobiDB-lite"/>
    </source>
</evidence>
<protein>
    <submittedName>
        <fullName evidence="2">Uncharacterized protein</fullName>
    </submittedName>
</protein>